<evidence type="ECO:0000313" key="2">
    <source>
        <dbReference type="EMBL" id="JAH01881.1"/>
    </source>
</evidence>
<accession>A0A0E9PB47</accession>
<dbReference type="AlphaFoldDB" id="A0A0E9PB47"/>
<keyword evidence="1" id="KW-0812">Transmembrane</keyword>
<proteinExistence type="predicted"/>
<sequence>MQMREPLYSFLNITNKELIYVAVMGGVGGLVIQLPHSAGFGLLSKLVIKVL</sequence>
<reference evidence="2" key="1">
    <citation type="submission" date="2014-11" db="EMBL/GenBank/DDBJ databases">
        <authorList>
            <person name="Amaro Gonzalez C."/>
        </authorList>
    </citation>
    <scope>NUCLEOTIDE SEQUENCE</scope>
</reference>
<feature type="transmembrane region" description="Helical" evidence="1">
    <location>
        <begin position="20"/>
        <end position="43"/>
    </location>
</feature>
<name>A0A0E9PB47_ANGAN</name>
<keyword evidence="1" id="KW-1133">Transmembrane helix</keyword>
<organism evidence="2">
    <name type="scientific">Anguilla anguilla</name>
    <name type="common">European freshwater eel</name>
    <name type="synonym">Muraena anguilla</name>
    <dbReference type="NCBI Taxonomy" id="7936"/>
    <lineage>
        <taxon>Eukaryota</taxon>
        <taxon>Metazoa</taxon>
        <taxon>Chordata</taxon>
        <taxon>Craniata</taxon>
        <taxon>Vertebrata</taxon>
        <taxon>Euteleostomi</taxon>
        <taxon>Actinopterygii</taxon>
        <taxon>Neopterygii</taxon>
        <taxon>Teleostei</taxon>
        <taxon>Anguilliformes</taxon>
        <taxon>Anguillidae</taxon>
        <taxon>Anguilla</taxon>
    </lineage>
</organism>
<evidence type="ECO:0000256" key="1">
    <source>
        <dbReference type="SAM" id="Phobius"/>
    </source>
</evidence>
<protein>
    <submittedName>
        <fullName evidence="2">Uncharacterized protein</fullName>
    </submittedName>
</protein>
<dbReference type="EMBL" id="GBXM01106696">
    <property type="protein sequence ID" value="JAH01881.1"/>
    <property type="molecule type" value="Transcribed_RNA"/>
</dbReference>
<reference evidence="2" key="2">
    <citation type="journal article" date="2015" name="Fish Shellfish Immunol.">
        <title>Early steps in the European eel (Anguilla anguilla)-Vibrio vulnificus interaction in the gills: Role of the RtxA13 toxin.</title>
        <authorList>
            <person name="Callol A."/>
            <person name="Pajuelo D."/>
            <person name="Ebbesson L."/>
            <person name="Teles M."/>
            <person name="MacKenzie S."/>
            <person name="Amaro C."/>
        </authorList>
    </citation>
    <scope>NUCLEOTIDE SEQUENCE</scope>
</reference>
<keyword evidence="1" id="KW-0472">Membrane</keyword>